<dbReference type="NCBIfam" id="TIGR00060">
    <property type="entry name" value="L18_bact"/>
    <property type="match status" value="1"/>
</dbReference>
<name>A0A292IHS4_9MOLU</name>
<dbReference type="InterPro" id="IPR057268">
    <property type="entry name" value="Ribosomal_L18"/>
</dbReference>
<proteinExistence type="inferred from homology"/>
<keyword evidence="3 7" id="KW-0694">RNA-binding</keyword>
<evidence type="ECO:0000256" key="5">
    <source>
        <dbReference type="ARBA" id="ARBA00023274"/>
    </source>
</evidence>
<evidence type="ECO:0000256" key="3">
    <source>
        <dbReference type="ARBA" id="ARBA00022884"/>
    </source>
</evidence>
<dbReference type="SUPFAM" id="SSF53137">
    <property type="entry name" value="Translational machinery components"/>
    <property type="match status" value="1"/>
</dbReference>
<dbReference type="GO" id="GO:0008097">
    <property type="term" value="F:5S rRNA binding"/>
    <property type="evidence" value="ECO:0007669"/>
    <property type="project" value="TreeGrafter"/>
</dbReference>
<dbReference type="AlphaFoldDB" id="A0A292IHS4"/>
<dbReference type="GO" id="GO:0003735">
    <property type="term" value="F:structural constituent of ribosome"/>
    <property type="evidence" value="ECO:0007669"/>
    <property type="project" value="InterPro"/>
</dbReference>
<dbReference type="CDD" id="cd00432">
    <property type="entry name" value="Ribosomal_L18_L5e"/>
    <property type="match status" value="1"/>
</dbReference>
<dbReference type="Pfam" id="PF00861">
    <property type="entry name" value="Ribosomal_L18p"/>
    <property type="match status" value="1"/>
</dbReference>
<gene>
    <name evidence="7" type="primary">rplR</name>
    <name evidence="8" type="ORF">MAMA39_00090</name>
</gene>
<dbReference type="GO" id="GO:0022625">
    <property type="term" value="C:cytosolic large ribosomal subunit"/>
    <property type="evidence" value="ECO:0007669"/>
    <property type="project" value="TreeGrafter"/>
</dbReference>
<comment type="subunit">
    <text evidence="7">Part of the 50S ribosomal subunit; part of the 5S rRNA/L5/L18/L25 subcomplex. Contacts the 5S and 23S rRNAs.</text>
</comment>
<dbReference type="KEGG" id="mamp:MAMA39_00090"/>
<reference evidence="8 9" key="1">
    <citation type="journal article" date="2015" name="Clin. Infect. Dis.">
        <title>Genomic Investigations unmask Mycoplasma amphoriforme, a new respiratory pathogen.</title>
        <authorList>
            <person name="Gillespie S.H."/>
            <person name="Ling C.L."/>
            <person name="Oravcova K."/>
            <person name="Pinheiro M."/>
            <person name="Wells L."/>
            <person name="Bryant J.M."/>
            <person name="McHugh T.D."/>
            <person name="Bebear C."/>
            <person name="Webster D."/>
            <person name="Harris S.R."/>
            <person name="Seth-Smith H.M."/>
            <person name="Thomson N.R."/>
        </authorList>
    </citation>
    <scope>NUCLEOTIDE SEQUENCE [LARGE SCALE GENOMIC DNA]</scope>
    <source>
        <strain evidence="8 9">A39</strain>
    </source>
</reference>
<evidence type="ECO:0000256" key="1">
    <source>
        <dbReference type="ARBA" id="ARBA00007116"/>
    </source>
</evidence>
<evidence type="ECO:0000256" key="7">
    <source>
        <dbReference type="HAMAP-Rule" id="MF_01337"/>
    </source>
</evidence>
<dbReference type="GO" id="GO:0006412">
    <property type="term" value="P:translation"/>
    <property type="evidence" value="ECO:0007669"/>
    <property type="project" value="UniProtKB-UniRule"/>
</dbReference>
<sequence length="119" mass="13329">MKQTNINRSTRRIMRHARITKKLRLIDNHRPVLIVVKSNLHISVQVWDYKTNKIIVASSSKQLKLKNGNKENARTVGSDIANKLIAKNIIEVAFDTGGSKYHGRIAALADAARAVGLKF</sequence>
<dbReference type="EMBL" id="HG937516">
    <property type="protein sequence ID" value="CDN40136.1"/>
    <property type="molecule type" value="Genomic_DNA"/>
</dbReference>
<protein>
    <recommendedName>
        <fullName evidence="6 7">Large ribosomal subunit protein uL18</fullName>
    </recommendedName>
</protein>
<comment type="similarity">
    <text evidence="1 7">Belongs to the universal ribosomal protein uL18 family.</text>
</comment>
<dbReference type="HAMAP" id="MF_01337_B">
    <property type="entry name" value="Ribosomal_uL18_B"/>
    <property type="match status" value="1"/>
</dbReference>
<dbReference type="InterPro" id="IPR005484">
    <property type="entry name" value="Ribosomal_uL18_bac/plant/anim"/>
</dbReference>
<accession>A0A292IHS4</accession>
<keyword evidence="5 7" id="KW-0687">Ribonucleoprotein</keyword>
<evidence type="ECO:0000256" key="2">
    <source>
        <dbReference type="ARBA" id="ARBA00022730"/>
    </source>
</evidence>
<evidence type="ECO:0000256" key="4">
    <source>
        <dbReference type="ARBA" id="ARBA00022980"/>
    </source>
</evidence>
<keyword evidence="2 7" id="KW-0699">rRNA-binding</keyword>
<dbReference type="PANTHER" id="PTHR12899">
    <property type="entry name" value="39S RIBOSOMAL PROTEIN L18, MITOCHONDRIAL"/>
    <property type="match status" value="1"/>
</dbReference>
<keyword evidence="9" id="KW-1185">Reference proteome</keyword>
<dbReference type="RefSeq" id="WP_343251479.1">
    <property type="nucleotide sequence ID" value="NZ_HG937516.1"/>
</dbReference>
<dbReference type="PANTHER" id="PTHR12899:SF3">
    <property type="entry name" value="LARGE RIBOSOMAL SUBUNIT PROTEIN UL18M"/>
    <property type="match status" value="1"/>
</dbReference>
<evidence type="ECO:0000313" key="9">
    <source>
        <dbReference type="Proteomes" id="UP000261764"/>
    </source>
</evidence>
<evidence type="ECO:0000313" key="8">
    <source>
        <dbReference type="EMBL" id="CDN40136.1"/>
    </source>
</evidence>
<evidence type="ECO:0000256" key="6">
    <source>
        <dbReference type="ARBA" id="ARBA00035197"/>
    </source>
</evidence>
<comment type="function">
    <text evidence="7">This is one of the proteins that bind and probably mediate the attachment of the 5S RNA into the large ribosomal subunit, where it forms part of the central protuberance.</text>
</comment>
<organism evidence="8 9">
    <name type="scientific">Mycoplasma amphoriforme A39</name>
    <dbReference type="NCBI Taxonomy" id="572419"/>
    <lineage>
        <taxon>Bacteria</taxon>
        <taxon>Bacillati</taxon>
        <taxon>Mycoplasmatota</taxon>
        <taxon>Mollicutes</taxon>
        <taxon>Mycoplasmataceae</taxon>
        <taxon>Mycoplasma</taxon>
    </lineage>
</organism>
<keyword evidence="4 7" id="KW-0689">Ribosomal protein</keyword>
<dbReference type="Gene3D" id="3.30.420.100">
    <property type="match status" value="1"/>
</dbReference>
<dbReference type="InterPro" id="IPR004389">
    <property type="entry name" value="Ribosomal_uL18_bac-type"/>
</dbReference>
<dbReference type="Proteomes" id="UP000261764">
    <property type="component" value="Chromosome I"/>
</dbReference>